<dbReference type="eggNOG" id="COG2145">
    <property type="taxonomic scope" value="Bacteria"/>
</dbReference>
<evidence type="ECO:0000256" key="2">
    <source>
        <dbReference type="ARBA" id="ARBA00001946"/>
    </source>
</evidence>
<reference evidence="12 13" key="1">
    <citation type="submission" date="2014-06" db="EMBL/GenBank/DDBJ databases">
        <title>Whole Genome Sequences of Three Symbiotic Endozoicomonas Bacteria.</title>
        <authorList>
            <person name="Neave M.J."/>
            <person name="Apprill A."/>
            <person name="Voolstra C.R."/>
        </authorList>
    </citation>
    <scope>NUCLEOTIDE SEQUENCE [LARGE SCALE GENOMIC DNA]</scope>
    <source>
        <strain evidence="12 13">DSM 25634</strain>
    </source>
</reference>
<comment type="pathway">
    <text evidence="3 11">Cofactor biosynthesis; thiamine diphosphate biosynthesis; 4-methyl-5-(2-phosphoethyl)-thiazole from 5-(2-hydroxyethyl)-4-methylthiazole: step 1/1.</text>
</comment>
<name>A0A081NJP5_9GAMM</name>
<keyword evidence="9 11" id="KW-0460">Magnesium</keyword>
<dbReference type="PRINTS" id="PR01099">
    <property type="entry name" value="HYETHTZKNASE"/>
</dbReference>
<keyword evidence="5 11" id="KW-0479">Metal-binding</keyword>
<dbReference type="GO" id="GO:0004417">
    <property type="term" value="F:hydroxyethylthiazole kinase activity"/>
    <property type="evidence" value="ECO:0007669"/>
    <property type="project" value="UniProtKB-UniRule"/>
</dbReference>
<accession>A0A081NJP5</accession>
<evidence type="ECO:0000256" key="11">
    <source>
        <dbReference type="HAMAP-Rule" id="MF_00228"/>
    </source>
</evidence>
<dbReference type="GO" id="GO:0009229">
    <property type="term" value="P:thiamine diphosphate biosynthetic process"/>
    <property type="evidence" value="ECO:0007669"/>
    <property type="project" value="UniProtKB-UniRule"/>
</dbReference>
<organism evidence="12 13">
    <name type="scientific">Endozoicomonas numazuensis</name>
    <dbReference type="NCBI Taxonomy" id="1137799"/>
    <lineage>
        <taxon>Bacteria</taxon>
        <taxon>Pseudomonadati</taxon>
        <taxon>Pseudomonadota</taxon>
        <taxon>Gammaproteobacteria</taxon>
        <taxon>Oceanospirillales</taxon>
        <taxon>Endozoicomonadaceae</taxon>
        <taxon>Endozoicomonas</taxon>
    </lineage>
</organism>
<dbReference type="SUPFAM" id="SSF53613">
    <property type="entry name" value="Ribokinase-like"/>
    <property type="match status" value="1"/>
</dbReference>
<dbReference type="CDD" id="cd01170">
    <property type="entry name" value="THZ_kinase"/>
    <property type="match status" value="1"/>
</dbReference>
<dbReference type="InterPro" id="IPR000417">
    <property type="entry name" value="Hyethyz_kinase"/>
</dbReference>
<dbReference type="RefSeq" id="WP_034831945.1">
    <property type="nucleotide sequence ID" value="NZ_JOKH01000001.1"/>
</dbReference>
<evidence type="ECO:0000313" key="12">
    <source>
        <dbReference type="EMBL" id="KEQ18668.1"/>
    </source>
</evidence>
<dbReference type="UniPathway" id="UPA00060">
    <property type="reaction ID" value="UER00139"/>
</dbReference>
<comment type="similarity">
    <text evidence="11">Belongs to the Thz kinase family.</text>
</comment>
<evidence type="ECO:0000256" key="8">
    <source>
        <dbReference type="ARBA" id="ARBA00022840"/>
    </source>
</evidence>
<comment type="function">
    <text evidence="11">Catalyzes the phosphorylation of the hydroxyl group of 4-methyl-5-beta-hydroxyethylthiazole (THZ).</text>
</comment>
<comment type="catalytic activity">
    <reaction evidence="1 11">
        <text>5-(2-hydroxyethyl)-4-methylthiazole + ATP = 4-methyl-5-(2-phosphooxyethyl)-thiazole + ADP + H(+)</text>
        <dbReference type="Rhea" id="RHEA:24212"/>
        <dbReference type="ChEBI" id="CHEBI:15378"/>
        <dbReference type="ChEBI" id="CHEBI:17957"/>
        <dbReference type="ChEBI" id="CHEBI:30616"/>
        <dbReference type="ChEBI" id="CHEBI:58296"/>
        <dbReference type="ChEBI" id="CHEBI:456216"/>
        <dbReference type="EC" id="2.7.1.50"/>
    </reaction>
</comment>
<comment type="cofactor">
    <cofactor evidence="2 11">
        <name>Mg(2+)</name>
        <dbReference type="ChEBI" id="CHEBI:18420"/>
    </cofactor>
</comment>
<evidence type="ECO:0000313" key="13">
    <source>
        <dbReference type="Proteomes" id="UP000028073"/>
    </source>
</evidence>
<evidence type="ECO:0000256" key="9">
    <source>
        <dbReference type="ARBA" id="ARBA00022842"/>
    </source>
</evidence>
<protein>
    <recommendedName>
        <fullName evidence="11">Hydroxyethylthiazole kinase</fullName>
        <ecNumber evidence="11">2.7.1.50</ecNumber>
    </recommendedName>
    <alternativeName>
        <fullName evidence="11">4-methyl-5-beta-hydroxyethylthiazole kinase</fullName>
        <shortName evidence="11">TH kinase</shortName>
        <shortName evidence="11">Thz kinase</shortName>
    </alternativeName>
</protein>
<comment type="caution">
    <text evidence="12">The sequence shown here is derived from an EMBL/GenBank/DDBJ whole genome shotgun (WGS) entry which is preliminary data.</text>
</comment>
<evidence type="ECO:0000256" key="5">
    <source>
        <dbReference type="ARBA" id="ARBA00022723"/>
    </source>
</evidence>
<sequence length="266" mass="27918">MHKEIANCLLILREQQPVVHNITNQVVMNNTANALLAIGASPIMAHAEEEVAEMVTLAGALVINTGTLTRSLVSSMVLAIERANELGKPWILDPVGAGATTFRLNMNHELLQLKPTVVRGNASEILSVLAGEASGKGVDSIHDSSSTLGTIQHSAAELGIVMAVTGAVDYVTDGKRLAAISNGHPMMAKVTGTGCSATAVTAAFLATCEDPWLAALSSLSCMGIAGEVAVELSKGPGSLQMHLLDQLFLLNESMIRNRLQLNLESF</sequence>
<keyword evidence="13" id="KW-1185">Reference proteome</keyword>
<dbReference type="Proteomes" id="UP000028073">
    <property type="component" value="Unassembled WGS sequence"/>
</dbReference>
<dbReference type="STRING" id="1137799.GZ78_00630"/>
<gene>
    <name evidence="11" type="primary">thiM</name>
    <name evidence="12" type="ORF">GZ78_00630</name>
</gene>
<evidence type="ECO:0000256" key="6">
    <source>
        <dbReference type="ARBA" id="ARBA00022741"/>
    </source>
</evidence>
<dbReference type="PIRSF" id="PIRSF000513">
    <property type="entry name" value="Thz_kinase"/>
    <property type="match status" value="1"/>
</dbReference>
<evidence type="ECO:0000256" key="4">
    <source>
        <dbReference type="ARBA" id="ARBA00022679"/>
    </source>
</evidence>
<feature type="binding site" evidence="11">
    <location>
        <position position="192"/>
    </location>
    <ligand>
        <name>substrate</name>
    </ligand>
</feature>
<evidence type="ECO:0000256" key="7">
    <source>
        <dbReference type="ARBA" id="ARBA00022777"/>
    </source>
</evidence>
<keyword evidence="10 11" id="KW-0784">Thiamine biosynthesis</keyword>
<dbReference type="GO" id="GO:0009228">
    <property type="term" value="P:thiamine biosynthetic process"/>
    <property type="evidence" value="ECO:0007669"/>
    <property type="project" value="UniProtKB-KW"/>
</dbReference>
<dbReference type="OrthoDB" id="8909021at2"/>
<feature type="binding site" evidence="11">
    <location>
        <position position="165"/>
    </location>
    <ligand>
        <name>ATP</name>
        <dbReference type="ChEBI" id="CHEBI:30616"/>
    </ligand>
</feature>
<dbReference type="AlphaFoldDB" id="A0A081NJP5"/>
<dbReference type="InterPro" id="IPR029056">
    <property type="entry name" value="Ribokinase-like"/>
</dbReference>
<dbReference type="NCBIfam" id="NF006830">
    <property type="entry name" value="PRK09355.1"/>
    <property type="match status" value="1"/>
</dbReference>
<dbReference type="HAMAP" id="MF_00228">
    <property type="entry name" value="Thz_kinase"/>
    <property type="match status" value="1"/>
</dbReference>
<dbReference type="GO" id="GO:0000287">
    <property type="term" value="F:magnesium ion binding"/>
    <property type="evidence" value="ECO:0007669"/>
    <property type="project" value="UniProtKB-UniRule"/>
</dbReference>
<keyword evidence="4 11" id="KW-0808">Transferase</keyword>
<evidence type="ECO:0000256" key="1">
    <source>
        <dbReference type="ARBA" id="ARBA00001771"/>
    </source>
</evidence>
<keyword evidence="8 11" id="KW-0067">ATP-binding</keyword>
<dbReference type="GO" id="GO:0005524">
    <property type="term" value="F:ATP binding"/>
    <property type="evidence" value="ECO:0007669"/>
    <property type="project" value="UniProtKB-UniRule"/>
</dbReference>
<evidence type="ECO:0000256" key="3">
    <source>
        <dbReference type="ARBA" id="ARBA00004868"/>
    </source>
</evidence>
<dbReference type="EMBL" id="JOKH01000001">
    <property type="protein sequence ID" value="KEQ18668.1"/>
    <property type="molecule type" value="Genomic_DNA"/>
</dbReference>
<feature type="binding site" evidence="11">
    <location>
        <position position="119"/>
    </location>
    <ligand>
        <name>ATP</name>
        <dbReference type="ChEBI" id="CHEBI:30616"/>
    </ligand>
</feature>
<dbReference type="EC" id="2.7.1.50" evidence="11"/>
<dbReference type="NCBIfam" id="TIGR00694">
    <property type="entry name" value="thiM"/>
    <property type="match status" value="1"/>
</dbReference>
<dbReference type="Gene3D" id="3.40.1190.20">
    <property type="match status" value="1"/>
</dbReference>
<keyword evidence="6 11" id="KW-0547">Nucleotide-binding</keyword>
<dbReference type="Pfam" id="PF02110">
    <property type="entry name" value="HK"/>
    <property type="match status" value="1"/>
</dbReference>
<evidence type="ECO:0000256" key="10">
    <source>
        <dbReference type="ARBA" id="ARBA00022977"/>
    </source>
</evidence>
<keyword evidence="7 11" id="KW-0418">Kinase</keyword>
<proteinExistence type="inferred from homology"/>
<feature type="binding site" evidence="11">
    <location>
        <position position="44"/>
    </location>
    <ligand>
        <name>substrate</name>
    </ligand>
</feature>